<dbReference type="OMA" id="GWHTREK"/>
<comment type="subcellular location">
    <subcellularLocation>
        <location evidence="1">Mitochondrion</location>
    </subcellularLocation>
</comment>
<feature type="compositionally biased region" description="Basic and acidic residues" evidence="5">
    <location>
        <begin position="67"/>
        <end position="83"/>
    </location>
</feature>
<reference evidence="6 7" key="1">
    <citation type="submission" date="2016-07" db="EMBL/GenBank/DDBJ databases">
        <title>Pervasive Adenine N6-methylation of Active Genes in Fungi.</title>
        <authorList>
            <consortium name="DOE Joint Genome Institute"/>
            <person name="Mondo S.J."/>
            <person name="Dannebaum R.O."/>
            <person name="Kuo R.C."/>
            <person name="Labutti K."/>
            <person name="Haridas S."/>
            <person name="Kuo A."/>
            <person name="Salamov A."/>
            <person name="Ahrendt S.R."/>
            <person name="Lipzen A."/>
            <person name="Sullivan W."/>
            <person name="Andreopoulos W.B."/>
            <person name="Clum A."/>
            <person name="Lindquist E."/>
            <person name="Daum C."/>
            <person name="Ramamoorthy G.K."/>
            <person name="Gryganskyi A."/>
            <person name="Culley D."/>
            <person name="Magnuson J.K."/>
            <person name="James T.Y."/>
            <person name="O'Malley M.A."/>
            <person name="Stajich J.E."/>
            <person name="Spatafora J.W."/>
            <person name="Visel A."/>
            <person name="Grigoriev I.V."/>
        </authorList>
    </citation>
    <scope>NUCLEOTIDE SEQUENCE [LARGE SCALE GENOMIC DNA]</scope>
    <source>
        <strain evidence="6 7">12-1054</strain>
    </source>
</reference>
<evidence type="ECO:0000256" key="4">
    <source>
        <dbReference type="RuleBase" id="RU368087"/>
    </source>
</evidence>
<dbReference type="SUPFAM" id="SSF64602">
    <property type="entry name" value="F1 ATPase inhibitor, IF1, C-terminal domain"/>
    <property type="match status" value="1"/>
</dbReference>
<proteinExistence type="inferred from homology"/>
<comment type="similarity">
    <text evidence="2 4">Belongs to the ATPase inhibitor family.</text>
</comment>
<evidence type="ECO:0000313" key="6">
    <source>
        <dbReference type="EMBL" id="ORY75807.1"/>
    </source>
</evidence>
<evidence type="ECO:0000256" key="1">
    <source>
        <dbReference type="ARBA" id="ARBA00004173"/>
    </source>
</evidence>
<evidence type="ECO:0000256" key="2">
    <source>
        <dbReference type="ARBA" id="ARBA00010901"/>
    </source>
</evidence>
<dbReference type="Pfam" id="PF04568">
    <property type="entry name" value="IATP"/>
    <property type="match status" value="1"/>
</dbReference>
<dbReference type="InterPro" id="IPR007648">
    <property type="entry name" value="ATPase_inhibitor_mt"/>
</dbReference>
<evidence type="ECO:0000313" key="7">
    <source>
        <dbReference type="Proteomes" id="UP000193685"/>
    </source>
</evidence>
<feature type="region of interest" description="Disordered" evidence="5">
    <location>
        <begin position="29"/>
        <end position="83"/>
    </location>
</feature>
<dbReference type="EMBL" id="MCFI01000025">
    <property type="protein sequence ID" value="ORY75807.1"/>
    <property type="molecule type" value="Genomic_DNA"/>
</dbReference>
<dbReference type="GO" id="GO:0042030">
    <property type="term" value="F:ATPase inhibitor activity"/>
    <property type="evidence" value="ECO:0007669"/>
    <property type="project" value="InterPro"/>
</dbReference>
<comment type="function">
    <text evidence="4">Inhibits the enzyme activity of ATPase.</text>
</comment>
<sequence>MFKTSIARLSTRSQTITLAKRMYADAPAGSVAASKDAFGKREKAQEDKYMRDREREKQERLKKHIKDQRSALDELEKSMEDKH</sequence>
<feature type="compositionally biased region" description="Basic and acidic residues" evidence="5">
    <location>
        <begin position="37"/>
        <end position="59"/>
    </location>
</feature>
<accession>A0A1Y2EWD2</accession>
<protein>
    <recommendedName>
        <fullName evidence="4">ATPase inhibitor, mitochondrial</fullName>
    </recommendedName>
</protein>
<dbReference type="OrthoDB" id="5532350at2759"/>
<dbReference type="Gene3D" id="1.20.5.500">
    <property type="entry name" value="Single helix bin"/>
    <property type="match status" value="1"/>
</dbReference>
<dbReference type="AlphaFoldDB" id="A0A1Y2EWD2"/>
<name>A0A1Y2EWD2_PROLT</name>
<keyword evidence="3" id="KW-0496">Mitochondrion</keyword>
<organism evidence="6 7">
    <name type="scientific">Protomyces lactucae-debilis</name>
    <dbReference type="NCBI Taxonomy" id="2754530"/>
    <lineage>
        <taxon>Eukaryota</taxon>
        <taxon>Fungi</taxon>
        <taxon>Dikarya</taxon>
        <taxon>Ascomycota</taxon>
        <taxon>Taphrinomycotina</taxon>
        <taxon>Taphrinomycetes</taxon>
        <taxon>Taphrinales</taxon>
        <taxon>Protomycetaceae</taxon>
        <taxon>Protomyces</taxon>
    </lineage>
</organism>
<evidence type="ECO:0000256" key="3">
    <source>
        <dbReference type="ARBA" id="ARBA00023128"/>
    </source>
</evidence>
<dbReference type="RefSeq" id="XP_040722455.1">
    <property type="nucleotide sequence ID" value="XM_040870137.1"/>
</dbReference>
<dbReference type="Proteomes" id="UP000193685">
    <property type="component" value="Unassembled WGS sequence"/>
</dbReference>
<evidence type="ECO:0000256" key="5">
    <source>
        <dbReference type="SAM" id="MobiDB-lite"/>
    </source>
</evidence>
<comment type="caution">
    <text evidence="6">The sequence shown here is derived from an EMBL/GenBank/DDBJ whole genome shotgun (WGS) entry which is preliminary data.</text>
</comment>
<gene>
    <name evidence="6" type="ORF">BCR37DRAFT_383965</name>
</gene>
<dbReference type="GeneID" id="63786736"/>
<dbReference type="GO" id="GO:0005739">
    <property type="term" value="C:mitochondrion"/>
    <property type="evidence" value="ECO:0007669"/>
    <property type="project" value="UniProtKB-SubCell"/>
</dbReference>
<keyword evidence="7" id="KW-1185">Reference proteome</keyword>